<evidence type="ECO:0000313" key="1">
    <source>
        <dbReference type="EMBL" id="PVU85402.1"/>
    </source>
</evidence>
<comment type="caution">
    <text evidence="1">The sequence shown here is derived from an EMBL/GenBank/DDBJ whole genome shotgun (WGS) entry which is preliminary data.</text>
</comment>
<dbReference type="AlphaFoldDB" id="A0A2T9XZ82"/>
<sequence>MNIERNKFDVPDLNKLLQNTGSPFYTTERFDSTKEIIEYSREQSDRDFQAIKAGSYRKELNMTKVQNQIKLINGFSKHLSETTKNMNYLMAKSKEPAISDHITLPLKYQQGFINILKSLCELLNNEELYRQTISFIQNLESSEGNE</sequence>
<proteinExistence type="predicted"/>
<dbReference type="EMBL" id="MBFS01003669">
    <property type="protein sequence ID" value="PVU85402.1"/>
    <property type="molecule type" value="Genomic_DNA"/>
</dbReference>
<evidence type="ECO:0000313" key="2">
    <source>
        <dbReference type="Proteomes" id="UP000245609"/>
    </source>
</evidence>
<protein>
    <submittedName>
        <fullName evidence="1">Uncharacterized protein</fullName>
    </submittedName>
</protein>
<name>A0A2T9XZ82_9FUNG</name>
<feature type="non-terminal residue" evidence="1">
    <location>
        <position position="146"/>
    </location>
</feature>
<dbReference type="Proteomes" id="UP000245609">
    <property type="component" value="Unassembled WGS sequence"/>
</dbReference>
<accession>A0A2T9XZ82</accession>
<organism evidence="1 2">
    <name type="scientific">Smittium megazygosporum</name>
    <dbReference type="NCBI Taxonomy" id="133381"/>
    <lineage>
        <taxon>Eukaryota</taxon>
        <taxon>Fungi</taxon>
        <taxon>Fungi incertae sedis</taxon>
        <taxon>Zoopagomycota</taxon>
        <taxon>Kickxellomycotina</taxon>
        <taxon>Harpellomycetes</taxon>
        <taxon>Harpellales</taxon>
        <taxon>Legeriomycetaceae</taxon>
        <taxon>Smittium</taxon>
    </lineage>
</organism>
<keyword evidence="2" id="KW-1185">Reference proteome</keyword>
<gene>
    <name evidence="1" type="ORF">BB560_007030</name>
</gene>
<reference evidence="1 2" key="1">
    <citation type="journal article" date="2018" name="MBio">
        <title>Comparative Genomics Reveals the Core Gene Toolbox for the Fungus-Insect Symbiosis.</title>
        <authorList>
            <person name="Wang Y."/>
            <person name="Stata M."/>
            <person name="Wang W."/>
            <person name="Stajich J.E."/>
            <person name="White M.M."/>
            <person name="Moncalvo J.M."/>
        </authorList>
    </citation>
    <scope>NUCLEOTIDE SEQUENCE [LARGE SCALE GENOMIC DNA]</scope>
    <source>
        <strain evidence="1 2">SC-DP-2</strain>
    </source>
</reference>